<gene>
    <name evidence="9" type="ORF">H8K36_14245</name>
</gene>
<organism evidence="9 10">
    <name type="scientific">Undibacterium nitidum</name>
    <dbReference type="NCBI Taxonomy" id="2762298"/>
    <lineage>
        <taxon>Bacteria</taxon>
        <taxon>Pseudomonadati</taxon>
        <taxon>Pseudomonadota</taxon>
        <taxon>Betaproteobacteria</taxon>
        <taxon>Burkholderiales</taxon>
        <taxon>Oxalobacteraceae</taxon>
        <taxon>Undibacterium</taxon>
    </lineage>
</organism>
<feature type="chain" id="PRO_5036864423" description="PilY1 beta-propeller domain-containing protein" evidence="7">
    <location>
        <begin position="30"/>
        <end position="1196"/>
    </location>
</feature>
<comment type="subcellular location">
    <subcellularLocation>
        <location evidence="1">Fimbrium</location>
    </subcellularLocation>
</comment>
<dbReference type="Proteomes" id="UP000627446">
    <property type="component" value="Unassembled WGS sequence"/>
</dbReference>
<comment type="caution">
    <text evidence="9">The sequence shown here is derived from an EMBL/GenBank/DDBJ whole genome shotgun (WGS) entry which is preliminary data.</text>
</comment>
<sequence>MVRTFSLTKRACAAILIVSQILLPLQASATVSKLPPMVKPKVPPNIMFTLDDSGSMVFEYMPDKLVPGFSYVAGFPQPPNVYEANKAFPSDVMGFGDGNGTDNATTLKIARFRNWEVNEIYYNPGVKYDPWKNADGTSMPQANPVAAYFNPVAPTGGNLVATINLTSSTQGVVWGKVDWIKSSTAAVVNEQRDFYPATYFKYIGGTGCVSADDATNVNCFEKVEIKSTVTSYPKFSSDRTECATTCTYAQEIQNFANWFQYWRSRTLLARGGAGTAFSKQETSLRVGFATLNAPSRTINGVSSSVIVAGVTPDFAGANRQSFFDELYKYPAYLNGTPLRAAMDKVGQYFRRTDAGGPWQNTINDTSSGQASCRQNYHIMTTDGTWNGNGASVANGNVDGTNGVLRTAADGSTFKYGISGSTLKDSAGNVTVTTDKQYADTYSDTLADVAMYYWVNDLRSDWTDQSKKNVPTNSADPAFWQHLVTYTVGLGVVGTLDPATDLPALKDGTKQWSQPAADSTNNVDDLWHAAVNGRGQYFSARNPKQFGESLALALADIASRVGSAAAVATSNNTLGSNTKLYTSSYRTDNWSGKLEQKSVNATTGAVSVTNDWDTDNWTVNASTRKVFTTAASGIGGIEFNYTNLAASDKTAFNDAAADYLPTVVTGTNIVDYIRGDKSLENNPFRIRKYVLGDLVNSDPQYVREGKDGGYVFLPAGSVGKGSYQTFLNWKKSSSRVATVYVGSNDGMLHAFDAAANDTSALERFAYIPKSIIPKLPQLAKKTYSHEFYVDGTVNVGDAAIGTDINAPWRMVLLGATGAGGKAVFALDVTDPATFDQSKVLWELSSTIPTADSDMGYTMGVPQMGRLKDGTWVAVFGNGYESASGKAVLYVVNLRTGAVLYKKDTGTTSNGLSTPKLLINSDSTIKAAYAGDLQGNLWKFDFSTPSPGDPTKVEIAFNGSPLFTAKNSVNPSLKQPITTQPQLYPHPENGIIVIFGTGKIYEDTDPTNTSLQTLYGIWDKDSAPSTVVKTSLVQQTLTKDNGSMFYKFLNPQVVDWNTKRGWYIDLTVVSAERLVTDPIIFEDQVIFTTLIPGTSTDPCITDGFSTTLQLSPLNGGPLSYKTIDTNGDNQITPSDTMVSGRQSTATMGTTIIRTGNRNLKVYQAASKDGTMIGGAEGVNSRASDPIPTVRLWRQINIK</sequence>
<protein>
    <recommendedName>
        <fullName evidence="8">PilY1 beta-propeller domain-containing protein</fullName>
    </recommendedName>
</protein>
<evidence type="ECO:0000256" key="5">
    <source>
        <dbReference type="ARBA" id="ARBA00022837"/>
    </source>
</evidence>
<evidence type="ECO:0000259" key="8">
    <source>
        <dbReference type="Pfam" id="PF05567"/>
    </source>
</evidence>
<evidence type="ECO:0000256" key="2">
    <source>
        <dbReference type="ARBA" id="ARBA00008387"/>
    </source>
</evidence>
<dbReference type="InterPro" id="IPR011047">
    <property type="entry name" value="Quinoprotein_ADH-like_sf"/>
</dbReference>
<dbReference type="GO" id="GO:0046872">
    <property type="term" value="F:metal ion binding"/>
    <property type="evidence" value="ECO:0007669"/>
    <property type="project" value="UniProtKB-KW"/>
</dbReference>
<keyword evidence="7" id="KW-0732">Signal</keyword>
<feature type="domain" description="PilY1 beta-propeller" evidence="8">
    <location>
        <begin position="690"/>
        <end position="1044"/>
    </location>
</feature>
<keyword evidence="3" id="KW-1029">Fimbrium biogenesis</keyword>
<accession>A0A923HRC7</accession>
<evidence type="ECO:0000313" key="10">
    <source>
        <dbReference type="Proteomes" id="UP000627446"/>
    </source>
</evidence>
<reference evidence="9" key="1">
    <citation type="submission" date="2020-08" db="EMBL/GenBank/DDBJ databases">
        <title>Novel species isolated from subtropical streams in China.</title>
        <authorList>
            <person name="Lu H."/>
        </authorList>
    </citation>
    <scope>NUCLEOTIDE SEQUENCE</scope>
    <source>
        <strain evidence="9">LX22W</strain>
    </source>
</reference>
<evidence type="ECO:0000313" key="9">
    <source>
        <dbReference type="EMBL" id="MBC3882548.1"/>
    </source>
</evidence>
<keyword evidence="6" id="KW-0281">Fimbrium</keyword>
<keyword evidence="10" id="KW-1185">Reference proteome</keyword>
<feature type="signal peptide" evidence="7">
    <location>
        <begin position="1"/>
        <end position="29"/>
    </location>
</feature>
<evidence type="ECO:0000256" key="6">
    <source>
        <dbReference type="ARBA" id="ARBA00023263"/>
    </source>
</evidence>
<dbReference type="RefSeq" id="WP_186917172.1">
    <property type="nucleotide sequence ID" value="NZ_JACOFZ010000006.1"/>
</dbReference>
<comment type="similarity">
    <text evidence="2">Belongs to the PilY1 family.</text>
</comment>
<proteinExistence type="inferred from homology"/>
<evidence type="ECO:0000256" key="4">
    <source>
        <dbReference type="ARBA" id="ARBA00022723"/>
    </source>
</evidence>
<keyword evidence="4" id="KW-0479">Metal-binding</keyword>
<evidence type="ECO:0000256" key="7">
    <source>
        <dbReference type="SAM" id="SignalP"/>
    </source>
</evidence>
<dbReference type="AlphaFoldDB" id="A0A923HRC7"/>
<dbReference type="InterPro" id="IPR008707">
    <property type="entry name" value="B-propeller_PilY1"/>
</dbReference>
<dbReference type="GO" id="GO:0009289">
    <property type="term" value="C:pilus"/>
    <property type="evidence" value="ECO:0007669"/>
    <property type="project" value="UniProtKB-SubCell"/>
</dbReference>
<dbReference type="Pfam" id="PF05567">
    <property type="entry name" value="T4P_PilY1"/>
    <property type="match status" value="1"/>
</dbReference>
<evidence type="ECO:0000256" key="3">
    <source>
        <dbReference type="ARBA" id="ARBA00022558"/>
    </source>
</evidence>
<dbReference type="EMBL" id="JACOFZ010000006">
    <property type="protein sequence ID" value="MBC3882548.1"/>
    <property type="molecule type" value="Genomic_DNA"/>
</dbReference>
<dbReference type="SUPFAM" id="SSF50998">
    <property type="entry name" value="Quinoprotein alcohol dehydrogenase-like"/>
    <property type="match status" value="1"/>
</dbReference>
<name>A0A923HRC7_9BURK</name>
<evidence type="ECO:0000256" key="1">
    <source>
        <dbReference type="ARBA" id="ARBA00004561"/>
    </source>
</evidence>
<keyword evidence="5" id="KW-0106">Calcium</keyword>